<accession>A0A0A9BBA5</accession>
<evidence type="ECO:0000313" key="1">
    <source>
        <dbReference type="EMBL" id="JAD58505.1"/>
    </source>
</evidence>
<dbReference type="AlphaFoldDB" id="A0A0A9BBA5"/>
<name>A0A0A9BBA5_ARUDO</name>
<protein>
    <submittedName>
        <fullName evidence="1">Uncharacterized protein</fullName>
    </submittedName>
</protein>
<proteinExistence type="predicted"/>
<dbReference type="EMBL" id="GBRH01239390">
    <property type="protein sequence ID" value="JAD58505.1"/>
    <property type="molecule type" value="Transcribed_RNA"/>
</dbReference>
<organism evidence="1">
    <name type="scientific">Arundo donax</name>
    <name type="common">Giant reed</name>
    <name type="synonym">Donax arundinaceus</name>
    <dbReference type="NCBI Taxonomy" id="35708"/>
    <lineage>
        <taxon>Eukaryota</taxon>
        <taxon>Viridiplantae</taxon>
        <taxon>Streptophyta</taxon>
        <taxon>Embryophyta</taxon>
        <taxon>Tracheophyta</taxon>
        <taxon>Spermatophyta</taxon>
        <taxon>Magnoliopsida</taxon>
        <taxon>Liliopsida</taxon>
        <taxon>Poales</taxon>
        <taxon>Poaceae</taxon>
        <taxon>PACMAD clade</taxon>
        <taxon>Arundinoideae</taxon>
        <taxon>Arundineae</taxon>
        <taxon>Arundo</taxon>
    </lineage>
</organism>
<reference evidence="1" key="1">
    <citation type="submission" date="2014-09" db="EMBL/GenBank/DDBJ databases">
        <authorList>
            <person name="Magalhaes I.L.F."/>
            <person name="Oliveira U."/>
            <person name="Santos F.R."/>
            <person name="Vidigal T.H.D.A."/>
            <person name="Brescovit A.D."/>
            <person name="Santos A.J."/>
        </authorList>
    </citation>
    <scope>NUCLEOTIDE SEQUENCE</scope>
    <source>
        <tissue evidence="1">Shoot tissue taken approximately 20 cm above the soil surface</tissue>
    </source>
</reference>
<reference evidence="1" key="2">
    <citation type="journal article" date="2015" name="Data Brief">
        <title>Shoot transcriptome of the giant reed, Arundo donax.</title>
        <authorList>
            <person name="Barrero R.A."/>
            <person name="Guerrero F.D."/>
            <person name="Moolhuijzen P."/>
            <person name="Goolsby J.A."/>
            <person name="Tidwell J."/>
            <person name="Bellgard S.E."/>
            <person name="Bellgard M.I."/>
        </authorList>
    </citation>
    <scope>NUCLEOTIDE SEQUENCE</scope>
    <source>
        <tissue evidence="1">Shoot tissue taken approximately 20 cm above the soil surface</tissue>
    </source>
</reference>
<sequence>MKLHHRCTFKYDPKSLGFSPIKPVGSSPSISNNCHIQS</sequence>